<evidence type="ECO:0000313" key="4">
    <source>
        <dbReference type="Proteomes" id="UP000059542"/>
    </source>
</evidence>
<keyword evidence="4" id="KW-1185">Reference proteome</keyword>
<evidence type="ECO:0000259" key="2">
    <source>
        <dbReference type="Pfam" id="PF04389"/>
    </source>
</evidence>
<dbReference type="SUPFAM" id="SSF53187">
    <property type="entry name" value="Zn-dependent exopeptidases"/>
    <property type="match status" value="1"/>
</dbReference>
<evidence type="ECO:0000313" key="3">
    <source>
        <dbReference type="EMBL" id="ALW86410.1"/>
    </source>
</evidence>
<dbReference type="PANTHER" id="PTHR12147">
    <property type="entry name" value="METALLOPEPTIDASE M28 FAMILY MEMBER"/>
    <property type="match status" value="1"/>
</dbReference>
<gene>
    <name evidence="3" type="ORF">AUC43_15750</name>
</gene>
<dbReference type="EMBL" id="CP013909">
    <property type="protein sequence ID" value="ALW86410.1"/>
    <property type="molecule type" value="Genomic_DNA"/>
</dbReference>
<feature type="chain" id="PRO_5006847022" description="Peptidase M28 domain-containing protein" evidence="1">
    <location>
        <begin position="20"/>
        <end position="457"/>
    </location>
</feature>
<feature type="domain" description="Peptidase M28" evidence="2">
    <location>
        <begin position="229"/>
        <end position="434"/>
    </location>
</feature>
<dbReference type="Proteomes" id="UP000059542">
    <property type="component" value="Chromosome"/>
</dbReference>
<feature type="signal peptide" evidence="1">
    <location>
        <begin position="1"/>
        <end position="19"/>
    </location>
</feature>
<protein>
    <recommendedName>
        <fullName evidence="2">Peptidase M28 domain-containing protein</fullName>
    </recommendedName>
</protein>
<dbReference type="InterPro" id="IPR045175">
    <property type="entry name" value="M28_fam"/>
</dbReference>
<dbReference type="InterPro" id="IPR007484">
    <property type="entry name" value="Peptidase_M28"/>
</dbReference>
<keyword evidence="1" id="KW-0732">Signal</keyword>
<dbReference type="GO" id="GO:0006508">
    <property type="term" value="P:proteolysis"/>
    <property type="evidence" value="ECO:0007669"/>
    <property type="project" value="InterPro"/>
</dbReference>
<dbReference type="GO" id="GO:0008235">
    <property type="term" value="F:metalloexopeptidase activity"/>
    <property type="evidence" value="ECO:0007669"/>
    <property type="project" value="InterPro"/>
</dbReference>
<sequence>MKAHLLTLALALTALTAPAQRRKAPKAAPATLLVSAVTVGRVLTTLAGDAMQGRGTGQPGGLKATQFLAGEFQRIGLQPLPGAAGFEQVFPVYSSRVAGLSATLNGTAIAADKLLLVSNQPTVEWTQQTPDLEVLTITTNGDFGQVLSKIRRPSQNLLVLLDPIHSADFKKLVDSRRQVRFRATEAGSPYSCVVLVTPTAPGLANNATAKSITFEVKGKTEQVVTELRNVVGMLPGRDTARAKEKVVFSGHYDHLGIIKPSAAGDSIANGADDDASGTTAVVALAEYFKLRNDNARPLIFTAFAAEEVGGFGARYFSQQLAPEQVVAMFNIEMIGKEAKFGPNTAFITGFDKSDFGQLLQANLTGSKFRFEPDPYPEQNLFYRSDNATLAKLGVPAHTISSDQIPDDKLYHSVDDEVESLNLPNMTAIIQAIAQSASGIVAGQQTPTRIAPEPAASK</sequence>
<dbReference type="Gene3D" id="3.40.630.10">
    <property type="entry name" value="Zn peptidases"/>
    <property type="match status" value="1"/>
</dbReference>
<dbReference type="PANTHER" id="PTHR12147:SF26">
    <property type="entry name" value="PEPTIDASE M28 DOMAIN-CONTAINING PROTEIN"/>
    <property type="match status" value="1"/>
</dbReference>
<dbReference type="STRING" id="1411621.AUC43_15750"/>
<dbReference type="KEGG" id="hyg:AUC43_15750"/>
<organism evidence="3 4">
    <name type="scientific">Hymenobacter sedentarius</name>
    <dbReference type="NCBI Taxonomy" id="1411621"/>
    <lineage>
        <taxon>Bacteria</taxon>
        <taxon>Pseudomonadati</taxon>
        <taxon>Bacteroidota</taxon>
        <taxon>Cytophagia</taxon>
        <taxon>Cytophagales</taxon>
        <taxon>Hymenobacteraceae</taxon>
        <taxon>Hymenobacter</taxon>
    </lineage>
</organism>
<dbReference type="AlphaFoldDB" id="A0A0U4BRT7"/>
<accession>A0A0U4BRT7</accession>
<proteinExistence type="predicted"/>
<dbReference type="Pfam" id="PF04389">
    <property type="entry name" value="Peptidase_M28"/>
    <property type="match status" value="1"/>
</dbReference>
<evidence type="ECO:0000256" key="1">
    <source>
        <dbReference type="SAM" id="SignalP"/>
    </source>
</evidence>
<dbReference type="OrthoDB" id="844214at2"/>
<name>A0A0U4BRT7_9BACT</name>
<reference evidence="3 4" key="1">
    <citation type="submission" date="2015-12" db="EMBL/GenBank/DDBJ databases">
        <authorList>
            <person name="Shamseldin A."/>
            <person name="Moawad H."/>
            <person name="Abd El-Rahim W.M."/>
            <person name="Sadowsky M.J."/>
        </authorList>
    </citation>
    <scope>NUCLEOTIDE SEQUENCE [LARGE SCALE GENOMIC DNA]</scope>
    <source>
        <strain evidence="3 4">DG5B</strain>
    </source>
</reference>
<dbReference type="RefSeq" id="WP_068195758.1">
    <property type="nucleotide sequence ID" value="NZ_CP013909.1"/>
</dbReference>